<evidence type="ECO:0000256" key="5">
    <source>
        <dbReference type="ARBA" id="ARBA00023136"/>
    </source>
</evidence>
<feature type="compositionally biased region" description="Basic and acidic residues" evidence="6">
    <location>
        <begin position="40"/>
        <end position="50"/>
    </location>
</feature>
<sequence>MTDGDERAHRRDADARVQRTDKTDQWHEAGTAGQAHRRGTAADDPRRETPAGDVPRQGARQDAQGTRQDVREGPERGGHRDDEAEAAARQAEEGPGRQVEEAAPDEPGQLPARSWWAVLRRTAKEFMEDDLPDRAAALTYYGVLSLFPALLLLVSVLGVIGESATRTVLKNLDDLAPGAVRDLLTDAVRQLQDRGGVSGVVALLGLAAAVWSASGYVAAFIRAANAVYDMAEGRPVWKLTPLRLGLTIVLMVLLAISALIVVFTGPIAERAGDAIGAGDAALTAWAIAKWPVLFVLVVVMIGLLYWRAPNARTAGFRWISPGSALAVVLWLVASAGFALYVANFGSYNKTYGTLAGVIIFLVWLWLTNLAVLLGLEFDAELARQRAISGGLPETREPYVEPRDTRAWSRKERRRVKEQAIAEDVLRKADG</sequence>
<dbReference type="Proteomes" id="UP000608024">
    <property type="component" value="Unassembled WGS sequence"/>
</dbReference>
<keyword evidence="2" id="KW-1003">Cell membrane</keyword>
<keyword evidence="4 7" id="KW-1133">Transmembrane helix</keyword>
<organism evidence="8 9">
    <name type="scientific">Streptomyces longispororuber</name>
    <dbReference type="NCBI Taxonomy" id="68230"/>
    <lineage>
        <taxon>Bacteria</taxon>
        <taxon>Bacillati</taxon>
        <taxon>Actinomycetota</taxon>
        <taxon>Actinomycetes</taxon>
        <taxon>Kitasatosporales</taxon>
        <taxon>Streptomycetaceae</taxon>
        <taxon>Streptomyces</taxon>
    </lineage>
</organism>
<feature type="transmembrane region" description="Helical" evidence="7">
    <location>
        <begin position="138"/>
        <end position="160"/>
    </location>
</feature>
<protein>
    <submittedName>
        <fullName evidence="8">Uncharacterized protein</fullName>
    </submittedName>
</protein>
<reference evidence="8" key="1">
    <citation type="journal article" date="2014" name="Int. J. Syst. Evol. Microbiol.">
        <title>Complete genome sequence of Corynebacterium casei LMG S-19264T (=DSM 44701T), isolated from a smear-ripened cheese.</title>
        <authorList>
            <consortium name="US DOE Joint Genome Institute (JGI-PGF)"/>
            <person name="Walter F."/>
            <person name="Albersmeier A."/>
            <person name="Kalinowski J."/>
            <person name="Ruckert C."/>
        </authorList>
    </citation>
    <scope>NUCLEOTIDE SEQUENCE</scope>
    <source>
        <strain evidence="8">JCM 4784</strain>
    </source>
</reference>
<feature type="transmembrane region" description="Helical" evidence="7">
    <location>
        <begin position="200"/>
        <end position="221"/>
    </location>
</feature>
<feature type="compositionally biased region" description="Basic and acidic residues" evidence="6">
    <location>
        <begin position="68"/>
        <end position="82"/>
    </location>
</feature>
<reference evidence="8" key="2">
    <citation type="submission" date="2020-09" db="EMBL/GenBank/DDBJ databases">
        <authorList>
            <person name="Sun Q."/>
            <person name="Ohkuma M."/>
        </authorList>
    </citation>
    <scope>NUCLEOTIDE SEQUENCE</scope>
    <source>
        <strain evidence="8">JCM 4784</strain>
    </source>
</reference>
<evidence type="ECO:0000256" key="2">
    <source>
        <dbReference type="ARBA" id="ARBA00022475"/>
    </source>
</evidence>
<dbReference type="RefSeq" id="WP_190139560.1">
    <property type="nucleotide sequence ID" value="NZ_BNBT01000147.1"/>
</dbReference>
<feature type="transmembrane region" description="Helical" evidence="7">
    <location>
        <begin position="354"/>
        <end position="375"/>
    </location>
</feature>
<feature type="compositionally biased region" description="Basic and acidic residues" evidence="6">
    <location>
        <begin position="90"/>
        <end position="100"/>
    </location>
</feature>
<dbReference type="GO" id="GO:0005886">
    <property type="term" value="C:plasma membrane"/>
    <property type="evidence" value="ECO:0007669"/>
    <property type="project" value="UniProtKB-SubCell"/>
</dbReference>
<evidence type="ECO:0000313" key="9">
    <source>
        <dbReference type="Proteomes" id="UP000608024"/>
    </source>
</evidence>
<dbReference type="AlphaFoldDB" id="A0A919A5V5"/>
<keyword evidence="3 7" id="KW-0812">Transmembrane</keyword>
<evidence type="ECO:0000256" key="3">
    <source>
        <dbReference type="ARBA" id="ARBA00022692"/>
    </source>
</evidence>
<evidence type="ECO:0000256" key="1">
    <source>
        <dbReference type="ARBA" id="ARBA00004651"/>
    </source>
</evidence>
<feature type="region of interest" description="Disordered" evidence="6">
    <location>
        <begin position="1"/>
        <end position="110"/>
    </location>
</feature>
<evidence type="ECO:0000256" key="7">
    <source>
        <dbReference type="SAM" id="Phobius"/>
    </source>
</evidence>
<dbReference type="Pfam" id="PF03631">
    <property type="entry name" value="Virul_fac_BrkB"/>
    <property type="match status" value="1"/>
</dbReference>
<proteinExistence type="predicted"/>
<comment type="caution">
    <text evidence="8">The sequence shown here is derived from an EMBL/GenBank/DDBJ whole genome shotgun (WGS) entry which is preliminary data.</text>
</comment>
<dbReference type="EMBL" id="BNBT01000147">
    <property type="protein sequence ID" value="GHE86903.1"/>
    <property type="molecule type" value="Genomic_DNA"/>
</dbReference>
<dbReference type="PANTHER" id="PTHR30213">
    <property type="entry name" value="INNER MEMBRANE PROTEIN YHJD"/>
    <property type="match status" value="1"/>
</dbReference>
<feature type="transmembrane region" description="Helical" evidence="7">
    <location>
        <begin position="287"/>
        <end position="306"/>
    </location>
</feature>
<gene>
    <name evidence="8" type="ORF">GCM10018785_63230</name>
</gene>
<keyword evidence="9" id="KW-1185">Reference proteome</keyword>
<evidence type="ECO:0000256" key="6">
    <source>
        <dbReference type="SAM" id="MobiDB-lite"/>
    </source>
</evidence>
<dbReference type="NCBIfam" id="TIGR00765">
    <property type="entry name" value="yihY_not_rbn"/>
    <property type="match status" value="1"/>
</dbReference>
<keyword evidence="5 7" id="KW-0472">Membrane</keyword>
<feature type="transmembrane region" description="Helical" evidence="7">
    <location>
        <begin position="242"/>
        <end position="267"/>
    </location>
</feature>
<evidence type="ECO:0000313" key="8">
    <source>
        <dbReference type="EMBL" id="GHE86903.1"/>
    </source>
</evidence>
<dbReference type="InterPro" id="IPR017039">
    <property type="entry name" value="Virul_fac_BrkB"/>
</dbReference>
<feature type="transmembrane region" description="Helical" evidence="7">
    <location>
        <begin position="318"/>
        <end position="342"/>
    </location>
</feature>
<dbReference type="PANTHER" id="PTHR30213:SF0">
    <property type="entry name" value="UPF0761 MEMBRANE PROTEIN YIHY"/>
    <property type="match status" value="1"/>
</dbReference>
<name>A0A919A5V5_9ACTN</name>
<feature type="compositionally biased region" description="Basic and acidic residues" evidence="6">
    <location>
        <begin position="1"/>
        <end position="27"/>
    </location>
</feature>
<comment type="subcellular location">
    <subcellularLocation>
        <location evidence="1">Cell membrane</location>
        <topology evidence="1">Multi-pass membrane protein</topology>
    </subcellularLocation>
</comment>
<evidence type="ECO:0000256" key="4">
    <source>
        <dbReference type="ARBA" id="ARBA00022989"/>
    </source>
</evidence>
<accession>A0A919A5V5</accession>